<feature type="region of interest" description="Disordered" evidence="1">
    <location>
        <begin position="176"/>
        <end position="198"/>
    </location>
</feature>
<feature type="compositionally biased region" description="Low complexity" evidence="1">
    <location>
        <begin position="101"/>
        <end position="140"/>
    </location>
</feature>
<reference evidence="2 3" key="2">
    <citation type="submission" date="2024-10" db="EMBL/GenBank/DDBJ databases">
        <authorList>
            <person name="Ryan C."/>
        </authorList>
    </citation>
    <scope>NUCLEOTIDE SEQUENCE [LARGE SCALE GENOMIC DNA]</scope>
</reference>
<sequence length="263" mass="28714">MFPWLAFGHIVPFLELAQQLARRGHFVTFVSAPRNLARLRPVLPELKPRIRLPHPLPRHARRRHQRRRRHRRRRGRGPHAVARRAAGEVGAVRGVRERGAADAGARPRAGARAGARRSALPVGAPAARRGGPAGASGRVRAARVWPRRGACRVGAAGASAGARGGGRLLHARRDELSGGELPVRPPDRDATALRRPGPDGARLMAERRVGLEVPWHVDGGRAFASDNVAAAVRRVMVEEEGEVFAGNARKLREILWDTARQED</sequence>
<feature type="compositionally biased region" description="Basic residues" evidence="1">
    <location>
        <begin position="52"/>
        <end position="77"/>
    </location>
</feature>
<evidence type="ECO:0000256" key="1">
    <source>
        <dbReference type="SAM" id="MobiDB-lite"/>
    </source>
</evidence>
<proteinExistence type="predicted"/>
<dbReference type="InterPro" id="IPR050481">
    <property type="entry name" value="UDP-glycosyltransf_plant"/>
</dbReference>
<protein>
    <submittedName>
        <fullName evidence="2">Uncharacterized protein</fullName>
    </submittedName>
</protein>
<dbReference type="Proteomes" id="UP001497457">
    <property type="component" value="Chromosome 5rd"/>
</dbReference>
<dbReference type="Gene3D" id="3.40.50.2000">
    <property type="entry name" value="Glycogen Phosphorylase B"/>
    <property type="match status" value="1"/>
</dbReference>
<dbReference type="PANTHER" id="PTHR48049:SF71">
    <property type="entry name" value="OS03G0757000 PROTEIN"/>
    <property type="match status" value="1"/>
</dbReference>
<evidence type="ECO:0000313" key="2">
    <source>
        <dbReference type="EMBL" id="CAL5066561.1"/>
    </source>
</evidence>
<organism evidence="2 3">
    <name type="scientific">Urochloa decumbens</name>
    <dbReference type="NCBI Taxonomy" id="240449"/>
    <lineage>
        <taxon>Eukaryota</taxon>
        <taxon>Viridiplantae</taxon>
        <taxon>Streptophyta</taxon>
        <taxon>Embryophyta</taxon>
        <taxon>Tracheophyta</taxon>
        <taxon>Spermatophyta</taxon>
        <taxon>Magnoliopsida</taxon>
        <taxon>Liliopsida</taxon>
        <taxon>Poales</taxon>
        <taxon>Poaceae</taxon>
        <taxon>PACMAD clade</taxon>
        <taxon>Panicoideae</taxon>
        <taxon>Panicodae</taxon>
        <taxon>Paniceae</taxon>
        <taxon>Melinidinae</taxon>
        <taxon>Urochloa</taxon>
    </lineage>
</organism>
<keyword evidence="3" id="KW-1185">Reference proteome</keyword>
<dbReference type="PANTHER" id="PTHR48049">
    <property type="entry name" value="GLYCOSYLTRANSFERASE"/>
    <property type="match status" value="1"/>
</dbReference>
<feature type="region of interest" description="Disordered" evidence="1">
    <location>
        <begin position="52"/>
        <end position="85"/>
    </location>
</feature>
<dbReference type="EMBL" id="OZ075115">
    <property type="protein sequence ID" value="CAL5066561.1"/>
    <property type="molecule type" value="Genomic_DNA"/>
</dbReference>
<reference evidence="3" key="1">
    <citation type="submission" date="2024-06" db="EMBL/GenBank/DDBJ databases">
        <authorList>
            <person name="Ryan C."/>
        </authorList>
    </citation>
    <scope>NUCLEOTIDE SEQUENCE [LARGE SCALE GENOMIC DNA]</scope>
</reference>
<evidence type="ECO:0000313" key="3">
    <source>
        <dbReference type="Proteomes" id="UP001497457"/>
    </source>
</evidence>
<gene>
    <name evidence="2" type="ORF">URODEC1_LOCUS100506</name>
</gene>
<accession>A0ABC9F1N1</accession>
<dbReference type="SUPFAM" id="SSF53756">
    <property type="entry name" value="UDP-Glycosyltransferase/glycogen phosphorylase"/>
    <property type="match status" value="2"/>
</dbReference>
<name>A0ABC9F1N1_9POAL</name>
<feature type="region of interest" description="Disordered" evidence="1">
    <location>
        <begin position="98"/>
        <end position="140"/>
    </location>
</feature>
<dbReference type="AlphaFoldDB" id="A0ABC9F1N1"/>